<evidence type="ECO:0000313" key="2">
    <source>
        <dbReference type="EMBL" id="KAJ1123694.1"/>
    </source>
</evidence>
<feature type="compositionally biased region" description="Low complexity" evidence="1">
    <location>
        <begin position="117"/>
        <end position="129"/>
    </location>
</feature>
<comment type="caution">
    <text evidence="2">The sequence shown here is derived from an EMBL/GenBank/DDBJ whole genome shotgun (WGS) entry which is preliminary data.</text>
</comment>
<name>A0AAV7PA15_PLEWA</name>
<accession>A0AAV7PA15</accession>
<feature type="region of interest" description="Disordered" evidence="1">
    <location>
        <begin position="111"/>
        <end position="144"/>
    </location>
</feature>
<keyword evidence="3" id="KW-1185">Reference proteome</keyword>
<protein>
    <submittedName>
        <fullName evidence="2">Uncharacterized protein</fullName>
    </submittedName>
</protein>
<dbReference type="AlphaFoldDB" id="A0AAV7PA15"/>
<gene>
    <name evidence="2" type="ORF">NDU88_002162</name>
</gene>
<dbReference type="Proteomes" id="UP001066276">
    <property type="component" value="Chromosome 7"/>
</dbReference>
<organism evidence="2 3">
    <name type="scientific">Pleurodeles waltl</name>
    <name type="common">Iberian ribbed newt</name>
    <dbReference type="NCBI Taxonomy" id="8319"/>
    <lineage>
        <taxon>Eukaryota</taxon>
        <taxon>Metazoa</taxon>
        <taxon>Chordata</taxon>
        <taxon>Craniata</taxon>
        <taxon>Vertebrata</taxon>
        <taxon>Euteleostomi</taxon>
        <taxon>Amphibia</taxon>
        <taxon>Batrachia</taxon>
        <taxon>Caudata</taxon>
        <taxon>Salamandroidea</taxon>
        <taxon>Salamandridae</taxon>
        <taxon>Pleurodelinae</taxon>
        <taxon>Pleurodeles</taxon>
    </lineage>
</organism>
<proteinExistence type="predicted"/>
<evidence type="ECO:0000256" key="1">
    <source>
        <dbReference type="SAM" id="MobiDB-lite"/>
    </source>
</evidence>
<sequence>MAPCFVCQNLLVPRIHLGSSAHQHVASRESPSSAGPYAAVRNPPTAGPSPRSTEVQRCLHTHGVGAVGILPVHSLFTSPPIELLHLRRRSYRPALGHRYFFGGDTAIAGPASPPLGTPLGSSSGKPLSAQLQARRTADHRTPLAPSVLLRQRVLGQVGEEEF</sequence>
<feature type="region of interest" description="Disordered" evidence="1">
    <location>
        <begin position="23"/>
        <end position="54"/>
    </location>
</feature>
<reference evidence="2" key="1">
    <citation type="journal article" date="2022" name="bioRxiv">
        <title>Sequencing and chromosome-scale assembly of the giantPleurodeles waltlgenome.</title>
        <authorList>
            <person name="Brown T."/>
            <person name="Elewa A."/>
            <person name="Iarovenko S."/>
            <person name="Subramanian E."/>
            <person name="Araus A.J."/>
            <person name="Petzold A."/>
            <person name="Susuki M."/>
            <person name="Suzuki K.-i.T."/>
            <person name="Hayashi T."/>
            <person name="Toyoda A."/>
            <person name="Oliveira C."/>
            <person name="Osipova E."/>
            <person name="Leigh N.D."/>
            <person name="Simon A."/>
            <person name="Yun M.H."/>
        </authorList>
    </citation>
    <scope>NUCLEOTIDE SEQUENCE</scope>
    <source>
        <strain evidence="2">20211129_DDA</strain>
        <tissue evidence="2">Liver</tissue>
    </source>
</reference>
<evidence type="ECO:0000313" key="3">
    <source>
        <dbReference type="Proteomes" id="UP001066276"/>
    </source>
</evidence>
<dbReference type="EMBL" id="JANPWB010000011">
    <property type="protein sequence ID" value="KAJ1123694.1"/>
    <property type="molecule type" value="Genomic_DNA"/>
</dbReference>